<dbReference type="InterPro" id="IPR026881">
    <property type="entry name" value="WYL_dom"/>
</dbReference>
<organism evidence="3 4">
    <name type="scientific">Vibrio rotiferianus</name>
    <dbReference type="NCBI Taxonomy" id="190895"/>
    <lineage>
        <taxon>Bacteria</taxon>
        <taxon>Pseudomonadati</taxon>
        <taxon>Pseudomonadota</taxon>
        <taxon>Gammaproteobacteria</taxon>
        <taxon>Vibrionales</taxon>
        <taxon>Vibrionaceae</taxon>
        <taxon>Vibrio</taxon>
    </lineage>
</organism>
<protein>
    <submittedName>
        <fullName evidence="3">Uncharacterized protein</fullName>
    </submittedName>
</protein>
<proteinExistence type="predicted"/>
<evidence type="ECO:0000259" key="1">
    <source>
        <dbReference type="Pfam" id="PF13280"/>
    </source>
</evidence>
<dbReference type="RefSeq" id="WP_143691666.1">
    <property type="nucleotide sequence ID" value="NZ_AP019798.1"/>
</dbReference>
<evidence type="ECO:0000313" key="3">
    <source>
        <dbReference type="EMBL" id="BBL87438.1"/>
    </source>
</evidence>
<dbReference type="Proteomes" id="UP000315115">
    <property type="component" value="Chromosome 1"/>
</dbReference>
<accession>A0A510I2R3</accession>
<evidence type="ECO:0000313" key="4">
    <source>
        <dbReference type="Proteomes" id="UP000315115"/>
    </source>
</evidence>
<name>A0A510I2R3_9VIBR</name>
<dbReference type="PIRSF" id="PIRSF015558">
    <property type="entry name" value="Txn_reg_DeoR_prd"/>
    <property type="match status" value="1"/>
</dbReference>
<dbReference type="InterPro" id="IPR059019">
    <property type="entry name" value="WHD_CapW"/>
</dbReference>
<sequence>MTLHAVGKDGDVSTQITPRLEYIDFKLFFTGRVSRADLNAVFGIAEAAASRVLTQYATIRPNNKTQKTNTILRETFVPLCAFDPDEALGMLANGFNRYSRPVEPDVTSELIGRIPNQLNLENVAKITRAISGHYAISCNYLSENSDNHDTRILVPLAIMHDGTSWLFRAFDRSESSKPAFKNFHFARVRAVKEELESNEAKQKSGEVLSQDTLWNLRLPLVLTLHESLSQTQRMRVITDFGIDEGKEELYVTERAAFRWILEKKWYIDARSQAQIDEDNQKGIRRFYKFKLANLATIEQMENA</sequence>
<dbReference type="AlphaFoldDB" id="A0A510I2R3"/>
<dbReference type="EMBL" id="AP019798">
    <property type="protein sequence ID" value="BBL87438.1"/>
    <property type="molecule type" value="Genomic_DNA"/>
</dbReference>
<dbReference type="PROSITE" id="PS52050">
    <property type="entry name" value="WYL"/>
    <property type="match status" value="1"/>
</dbReference>
<dbReference type="Pfam" id="PF13280">
    <property type="entry name" value="WYL"/>
    <property type="match status" value="1"/>
</dbReference>
<dbReference type="InterPro" id="IPR016634">
    <property type="entry name" value="CapW-like"/>
</dbReference>
<gene>
    <name evidence="3" type="ORF">VroAM7_00910</name>
</gene>
<evidence type="ECO:0000259" key="2">
    <source>
        <dbReference type="Pfam" id="PF26109"/>
    </source>
</evidence>
<feature type="domain" description="DNA-binding transcriptional repressor CapW winged helix-turn-helix" evidence="2">
    <location>
        <begin position="18"/>
        <end position="64"/>
    </location>
</feature>
<dbReference type="Pfam" id="PF26109">
    <property type="entry name" value="WHD_BrxR"/>
    <property type="match status" value="1"/>
</dbReference>
<reference evidence="4" key="1">
    <citation type="submission" date="2019-07" db="EMBL/GenBank/DDBJ databases">
        <title>Complete Genome Sequences of Vibrion rotiferianus strain AM7.</title>
        <authorList>
            <person name="Miyazaki K."/>
            <person name="Wiseschart A."/>
            <person name="Pootanakit K."/>
            <person name="Ishimori K."/>
            <person name="Kitahara K."/>
        </authorList>
    </citation>
    <scope>NUCLEOTIDE SEQUENCE [LARGE SCALE GENOMIC DNA]</scope>
    <source>
        <strain evidence="4">AM7</strain>
    </source>
</reference>
<feature type="domain" description="WYL" evidence="1">
    <location>
        <begin position="122"/>
        <end position="192"/>
    </location>
</feature>